<dbReference type="InterPro" id="IPR005625">
    <property type="entry name" value="PepSY-ass_TM"/>
</dbReference>
<dbReference type="InterPro" id="IPR025711">
    <property type="entry name" value="PepSY"/>
</dbReference>
<feature type="transmembrane region" description="Helical" evidence="2">
    <location>
        <begin position="34"/>
        <end position="58"/>
    </location>
</feature>
<keyword evidence="2" id="KW-0812">Transmembrane</keyword>
<keyword evidence="2" id="KW-0472">Membrane</keyword>
<evidence type="ECO:0000313" key="5">
    <source>
        <dbReference type="Proteomes" id="UP000546162"/>
    </source>
</evidence>
<proteinExistence type="predicted"/>
<feature type="transmembrane region" description="Helical" evidence="2">
    <location>
        <begin position="451"/>
        <end position="470"/>
    </location>
</feature>
<dbReference type="PANTHER" id="PTHR34219">
    <property type="entry name" value="IRON-REGULATED INNER MEMBRANE PROTEIN-RELATED"/>
    <property type="match status" value="1"/>
</dbReference>
<dbReference type="Pfam" id="PF03413">
    <property type="entry name" value="PepSY"/>
    <property type="match status" value="1"/>
</dbReference>
<evidence type="ECO:0000259" key="3">
    <source>
        <dbReference type="Pfam" id="PF03413"/>
    </source>
</evidence>
<protein>
    <submittedName>
        <fullName evidence="4">Putative iron-regulated membrane protein</fullName>
    </submittedName>
</protein>
<feature type="domain" description="PepSY" evidence="3">
    <location>
        <begin position="81"/>
        <end position="140"/>
    </location>
</feature>
<evidence type="ECO:0000256" key="2">
    <source>
        <dbReference type="SAM" id="Phobius"/>
    </source>
</evidence>
<feature type="transmembrane region" description="Helical" evidence="2">
    <location>
        <begin position="384"/>
        <end position="404"/>
    </location>
</feature>
<name>A0A7W7MAJ4_9ACTN</name>
<dbReference type="RefSeq" id="WP_185043427.1">
    <property type="nucleotide sequence ID" value="NZ_BAABFG010000005.1"/>
</dbReference>
<comment type="caution">
    <text evidence="4">The sequence shown here is derived from an EMBL/GenBank/DDBJ whole genome shotgun (WGS) entry which is preliminary data.</text>
</comment>
<evidence type="ECO:0000313" key="4">
    <source>
        <dbReference type="EMBL" id="MBB4743118.1"/>
    </source>
</evidence>
<evidence type="ECO:0000256" key="1">
    <source>
        <dbReference type="SAM" id="MobiDB-lite"/>
    </source>
</evidence>
<dbReference type="Proteomes" id="UP000546162">
    <property type="component" value="Unassembled WGS sequence"/>
</dbReference>
<dbReference type="EMBL" id="JACHNB010000001">
    <property type="protein sequence ID" value="MBB4743118.1"/>
    <property type="molecule type" value="Genomic_DNA"/>
</dbReference>
<dbReference type="AlphaFoldDB" id="A0A7W7MAJ4"/>
<feature type="transmembrane region" description="Helical" evidence="2">
    <location>
        <begin position="425"/>
        <end position="445"/>
    </location>
</feature>
<reference evidence="4 5" key="1">
    <citation type="submission" date="2020-08" db="EMBL/GenBank/DDBJ databases">
        <title>Sequencing the genomes of 1000 actinobacteria strains.</title>
        <authorList>
            <person name="Klenk H.-P."/>
        </authorList>
    </citation>
    <scope>NUCLEOTIDE SEQUENCE [LARGE SCALE GENOMIC DNA]</scope>
    <source>
        <strain evidence="4 5">DSM 45809</strain>
    </source>
</reference>
<sequence length="486" mass="51234">MAITPDITEPVAAPPTPARAPRQQSAFGGLLLRLHFYAGLLVAPFLLVAAATGILFAVTPQLEKAVYSTELTVDNPGSAALPLADQVAAARAAHPSGDLLTVRPGAGDATTQVDFSDPALDADHQHTVYVDPYTGEVTGQLTTWWTATPLNEWLDNLHANLHLGETGALYSELAASWLGVIALGGVFLWWRRLAGNRQARRLLAPDLSAKKGVRRTRGWHAATGMWLTVGLLFLSVTGLTWSNHAGANFDDVIDSLGASRPAVSTDLTGAASAAGGGHHGGMTTGGATEAAPVDPAAITTVYQSARDAGLTGAVSIAVPADANTAWSVTGNDSLWPVGRDSVAMDSTGHIVERVDFADWPLLAKLTQWGIYAHMGQLFGLANQIVLAALASGLICVIIWGYRMWWQRRPTRADRRAPVGAAPARGNWTGLPAWSVAVGLPAIFAVGWFLPLFGIPLLAFLAVDFLIATFGSRKRPAIPVSPAPLDR</sequence>
<feature type="region of interest" description="Disordered" evidence="1">
    <location>
        <begin position="1"/>
        <end position="20"/>
    </location>
</feature>
<keyword evidence="2" id="KW-1133">Transmembrane helix</keyword>
<dbReference type="PANTHER" id="PTHR34219:SF1">
    <property type="entry name" value="PEPSY DOMAIN-CONTAINING PROTEIN"/>
    <property type="match status" value="1"/>
</dbReference>
<keyword evidence="5" id="KW-1185">Reference proteome</keyword>
<organism evidence="4 5">
    <name type="scientific">Actinoplanes octamycinicus</name>
    <dbReference type="NCBI Taxonomy" id="135948"/>
    <lineage>
        <taxon>Bacteria</taxon>
        <taxon>Bacillati</taxon>
        <taxon>Actinomycetota</taxon>
        <taxon>Actinomycetes</taxon>
        <taxon>Micromonosporales</taxon>
        <taxon>Micromonosporaceae</taxon>
        <taxon>Actinoplanes</taxon>
    </lineage>
</organism>
<dbReference type="Pfam" id="PF03929">
    <property type="entry name" value="PepSY_TM"/>
    <property type="match status" value="1"/>
</dbReference>
<feature type="transmembrane region" description="Helical" evidence="2">
    <location>
        <begin position="219"/>
        <end position="241"/>
    </location>
</feature>
<accession>A0A7W7MAJ4</accession>
<gene>
    <name evidence="4" type="ORF">BJY16_006577</name>
</gene>
<feature type="transmembrane region" description="Helical" evidence="2">
    <location>
        <begin position="168"/>
        <end position="190"/>
    </location>
</feature>